<dbReference type="Gene3D" id="1.10.287.1060">
    <property type="entry name" value="ESAT-6-like"/>
    <property type="match status" value="1"/>
</dbReference>
<dbReference type="RefSeq" id="WP_188589033.1">
    <property type="nucleotide sequence ID" value="NZ_BMGC01000076.1"/>
</dbReference>
<evidence type="ECO:0000313" key="3">
    <source>
        <dbReference type="Proteomes" id="UP000621454"/>
    </source>
</evidence>
<dbReference type="SUPFAM" id="SSF140453">
    <property type="entry name" value="EsxAB dimer-like"/>
    <property type="match status" value="1"/>
</dbReference>
<gene>
    <name evidence="2" type="primary">esxE</name>
    <name evidence="2" type="ORF">GCM10011489_39630</name>
</gene>
<dbReference type="Proteomes" id="UP000621454">
    <property type="component" value="Unassembled WGS sequence"/>
</dbReference>
<sequence>MTQFLVDLDELDGVIADMRTFDQKAEAACADADQTIAALHVTWEGDAAEAQKQAHDRITRGLNEMREALGDLTNVAQTAHQNYSDAAATNRGMFPS</sequence>
<evidence type="ECO:0000256" key="1">
    <source>
        <dbReference type="RuleBase" id="RU362001"/>
    </source>
</evidence>
<comment type="similarity">
    <text evidence="1">Belongs to the WXG100 family.</text>
</comment>
<organism evidence="2 3">
    <name type="scientific">Gordonia jinhuaensis</name>
    <dbReference type="NCBI Taxonomy" id="1517702"/>
    <lineage>
        <taxon>Bacteria</taxon>
        <taxon>Bacillati</taxon>
        <taxon>Actinomycetota</taxon>
        <taxon>Actinomycetes</taxon>
        <taxon>Mycobacteriales</taxon>
        <taxon>Gordoniaceae</taxon>
        <taxon>Gordonia</taxon>
    </lineage>
</organism>
<proteinExistence type="inferred from homology"/>
<dbReference type="AlphaFoldDB" id="A0A916X0J7"/>
<keyword evidence="3" id="KW-1185">Reference proteome</keyword>
<name>A0A916X0J7_9ACTN</name>
<reference evidence="2" key="2">
    <citation type="submission" date="2020-09" db="EMBL/GenBank/DDBJ databases">
        <authorList>
            <person name="Sun Q."/>
            <person name="Zhou Y."/>
        </authorList>
    </citation>
    <scope>NUCLEOTIDE SEQUENCE</scope>
    <source>
        <strain evidence="2">CGMCC 1.12827</strain>
    </source>
</reference>
<evidence type="ECO:0000313" key="2">
    <source>
        <dbReference type="EMBL" id="GGB48569.1"/>
    </source>
</evidence>
<protein>
    <recommendedName>
        <fullName evidence="1">ESAT-6-like protein</fullName>
    </recommendedName>
</protein>
<dbReference type="EMBL" id="BMGC01000076">
    <property type="protein sequence ID" value="GGB48569.1"/>
    <property type="molecule type" value="Genomic_DNA"/>
</dbReference>
<accession>A0A916X0J7</accession>
<comment type="caution">
    <text evidence="2">The sequence shown here is derived from an EMBL/GenBank/DDBJ whole genome shotgun (WGS) entry which is preliminary data.</text>
</comment>
<dbReference type="Pfam" id="PF06013">
    <property type="entry name" value="WXG100"/>
    <property type="match status" value="1"/>
</dbReference>
<dbReference type="NCBIfam" id="TIGR03930">
    <property type="entry name" value="WXG100_ESAT6"/>
    <property type="match status" value="1"/>
</dbReference>
<dbReference type="InterPro" id="IPR036689">
    <property type="entry name" value="ESAT-6-like_sf"/>
</dbReference>
<reference evidence="2" key="1">
    <citation type="journal article" date="2014" name="Int. J. Syst. Evol. Microbiol.">
        <title>Complete genome sequence of Corynebacterium casei LMG S-19264T (=DSM 44701T), isolated from a smear-ripened cheese.</title>
        <authorList>
            <consortium name="US DOE Joint Genome Institute (JGI-PGF)"/>
            <person name="Walter F."/>
            <person name="Albersmeier A."/>
            <person name="Kalinowski J."/>
            <person name="Ruckert C."/>
        </authorList>
    </citation>
    <scope>NUCLEOTIDE SEQUENCE</scope>
    <source>
        <strain evidence="2">CGMCC 1.12827</strain>
    </source>
</reference>
<dbReference type="InterPro" id="IPR010310">
    <property type="entry name" value="T7SS_ESAT-6-like"/>
</dbReference>